<reference evidence="1 2" key="1">
    <citation type="submission" date="2018-07" db="EMBL/GenBank/DDBJ databases">
        <title>Section-level genome sequencing of Aspergillus section Nigri to investigate inter- and intra-species variation.</title>
        <authorList>
            <consortium name="DOE Joint Genome Institute"/>
            <person name="Vesth T.C."/>
            <person name="Nybo J.L."/>
            <person name="Theobald S."/>
            <person name="Frisvad J.C."/>
            <person name="Larsen T.O."/>
            <person name="Nielsen K.F."/>
            <person name="Hoof J.B."/>
            <person name="Brandl J."/>
            <person name="Salamov A."/>
            <person name="Riley R."/>
            <person name="Gladden J.M."/>
            <person name="Phatale P."/>
            <person name="Nielsen M.T."/>
            <person name="Lyhne E.K."/>
            <person name="Kogle M.E."/>
            <person name="Strasser K."/>
            <person name="McDonnell E."/>
            <person name="Barry K."/>
            <person name="Clum A."/>
            <person name="Chen C."/>
            <person name="Nolan M."/>
            <person name="Sandor L."/>
            <person name="Kuo A."/>
            <person name="Lipzen A."/>
            <person name="Hainaut M."/>
            <person name="Drula E."/>
            <person name="Tsang A."/>
            <person name="Magnuson J.K."/>
            <person name="Henrissat B."/>
            <person name="Wiebenga A."/>
            <person name="Simmons B.A."/>
            <person name="Makela M.R."/>
            <person name="De vries R.P."/>
            <person name="Grigoriev I.V."/>
            <person name="Mortensen U.H."/>
            <person name="Baker S.E."/>
            <person name="Andersen M.R."/>
        </authorList>
    </citation>
    <scope>NUCLEOTIDE SEQUENCE [LARGE SCALE GENOMIC DNA]</scope>
    <source>
        <strain evidence="1 2">ATCC 13157</strain>
    </source>
</reference>
<dbReference type="GO" id="GO:0005829">
    <property type="term" value="C:cytosol"/>
    <property type="evidence" value="ECO:0007669"/>
    <property type="project" value="TreeGrafter"/>
</dbReference>
<accession>A0A370PR62</accession>
<dbReference type="InterPro" id="IPR005269">
    <property type="entry name" value="LOG"/>
</dbReference>
<keyword evidence="2" id="KW-1185">Reference proteome</keyword>
<organism evidence="1 2">
    <name type="scientific">Aspergillus phoenicis ATCC 13157</name>
    <dbReference type="NCBI Taxonomy" id="1353007"/>
    <lineage>
        <taxon>Eukaryota</taxon>
        <taxon>Fungi</taxon>
        <taxon>Dikarya</taxon>
        <taxon>Ascomycota</taxon>
        <taxon>Pezizomycotina</taxon>
        <taxon>Eurotiomycetes</taxon>
        <taxon>Eurotiomycetidae</taxon>
        <taxon>Eurotiales</taxon>
        <taxon>Aspergillaceae</taxon>
        <taxon>Aspergillus</taxon>
    </lineage>
</organism>
<protein>
    <recommendedName>
        <fullName evidence="3">Lysine decarboxylase-like protein</fullName>
    </recommendedName>
</protein>
<dbReference type="InterPro" id="IPR031100">
    <property type="entry name" value="LOG_fam"/>
</dbReference>
<dbReference type="PANTHER" id="PTHR31223:SF70">
    <property type="entry name" value="LOG FAMILY PROTEIN YJL055W"/>
    <property type="match status" value="1"/>
</dbReference>
<dbReference type="GO" id="GO:0009691">
    <property type="term" value="P:cytokinin biosynthetic process"/>
    <property type="evidence" value="ECO:0007669"/>
    <property type="project" value="InterPro"/>
</dbReference>
<evidence type="ECO:0008006" key="3">
    <source>
        <dbReference type="Google" id="ProtNLM"/>
    </source>
</evidence>
<evidence type="ECO:0000313" key="1">
    <source>
        <dbReference type="EMBL" id="RDK44669.1"/>
    </source>
</evidence>
<dbReference type="GO" id="GO:0016799">
    <property type="term" value="F:hydrolase activity, hydrolyzing N-glycosyl compounds"/>
    <property type="evidence" value="ECO:0007669"/>
    <property type="project" value="TreeGrafter"/>
</dbReference>
<dbReference type="SUPFAM" id="SSF102405">
    <property type="entry name" value="MCP/YpsA-like"/>
    <property type="match status" value="1"/>
</dbReference>
<dbReference type="AlphaFoldDB" id="A0A370PR62"/>
<proteinExistence type="predicted"/>
<dbReference type="FunFam" id="3.40.50.450:FF:000018">
    <property type="entry name" value="Lysine decarboxylase-like protein"/>
    <property type="match status" value="1"/>
</dbReference>
<dbReference type="Proteomes" id="UP000254937">
    <property type="component" value="Unassembled WGS sequence"/>
</dbReference>
<gene>
    <name evidence="1" type="ORF">M752DRAFT_231737</name>
</gene>
<dbReference type="Pfam" id="PF03641">
    <property type="entry name" value="Lysine_decarbox"/>
    <property type="match status" value="1"/>
</dbReference>
<name>A0A370PR62_ASPPH</name>
<dbReference type="NCBIfam" id="TIGR00730">
    <property type="entry name" value="Rossman fold protein, TIGR00730 family"/>
    <property type="match status" value="1"/>
</dbReference>
<evidence type="ECO:0000313" key="2">
    <source>
        <dbReference type="Proteomes" id="UP000254937"/>
    </source>
</evidence>
<dbReference type="Gene3D" id="3.40.50.450">
    <property type="match status" value="1"/>
</dbReference>
<dbReference type="PANTHER" id="PTHR31223">
    <property type="entry name" value="LOG FAMILY PROTEIN YJL055W"/>
    <property type="match status" value="1"/>
</dbReference>
<dbReference type="EMBL" id="KZ851849">
    <property type="protein sequence ID" value="RDK44669.1"/>
    <property type="molecule type" value="Genomic_DNA"/>
</dbReference>
<sequence length="614" mass="68907">MDNKPVPDKLSELYNTLLSRRASNEHKDWELTITALKLLAVTHRPFSILELSWAVTLHAARHVTTVDDLSKLVDHQKLMSLIQPFIACVEPRNLRRYQVQLIYQSMKELILRRWEPNATYSGSPASERDDGQRFGGPEALILDICIRYLLLTEIDDQYLFSEEQIAISELPQESDLFNDEKEPAKYDTHCSWEAWEEDMIQFNPAELGLGEFFVYASCYWLKYYSLVTAEALPNLASIEQLCRANSIRIRNWTQQNRRPGCAMPPRFPFDSQLYDPLSITCLYGSVDMLHVMLRGSDFDNNNFLNMTAISAADQILQWGDMSRLSTLFLDSRLGHQLRNLDFFRLIIRRWRESSVPRPDWDDAFALIDLATDQMVQQQWGLELFDRDEEQPVICVFCGAQPGDSPEYLAAARALAHELHAANAKLVYGGGTKGLMGEVAKTLVSLSGPSAVHGFIPRALVAYYPDADVGKSQNDGKQPERIQAPGSSLAEGEYGRITVVDSMHERKQKMAEQVLAGGPGSGFVALPGGYGTLEEVAEVITWNQLGIHDRGIVLLNVNGFWDGLVAWIAKAAQRGFIGPANKDIMVECKEVGEVIGALKAYNPSGGRLNLSWGCK</sequence>